<comment type="caution">
    <text evidence="2">The sequence shown here is derived from an EMBL/GenBank/DDBJ whole genome shotgun (WGS) entry which is preliminary data.</text>
</comment>
<feature type="region of interest" description="Disordered" evidence="1">
    <location>
        <begin position="1"/>
        <end position="136"/>
    </location>
</feature>
<sequence length="169" mass="19225">MPRGRPRAGKDPKKQDAPLPSQSEQSISLESSSQRPRTSSWLKAEAERHQQEQPVLKTRKHSLSTETGGIVADENPETAPSKSTGERAATPSPKPVQCKGRYTIEDLYPEENRRKRAQTEEAVPRDEKENHQEQRQNIPAGFYIEYSEMAFAVEQAPSWIHYDFHNVCI</sequence>
<evidence type="ECO:0000313" key="3">
    <source>
        <dbReference type="Proteomes" id="UP000606974"/>
    </source>
</evidence>
<dbReference type="AlphaFoldDB" id="A0A8H7A811"/>
<keyword evidence="3" id="KW-1185">Reference proteome</keyword>
<dbReference type="OrthoDB" id="10491020at2759"/>
<evidence type="ECO:0000256" key="1">
    <source>
        <dbReference type="SAM" id="MobiDB-lite"/>
    </source>
</evidence>
<gene>
    <name evidence="2" type="ORF">GJ744_006007</name>
</gene>
<evidence type="ECO:0000313" key="2">
    <source>
        <dbReference type="EMBL" id="KAF7502342.1"/>
    </source>
</evidence>
<proteinExistence type="predicted"/>
<dbReference type="Proteomes" id="UP000606974">
    <property type="component" value="Unassembled WGS sequence"/>
</dbReference>
<feature type="compositionally biased region" description="Basic and acidic residues" evidence="1">
    <location>
        <begin position="110"/>
        <end position="134"/>
    </location>
</feature>
<name>A0A8H7A811_9EURO</name>
<feature type="compositionally biased region" description="Low complexity" evidence="1">
    <location>
        <begin position="18"/>
        <end position="33"/>
    </location>
</feature>
<protein>
    <submittedName>
        <fullName evidence="2">Uncharacterized protein</fullName>
    </submittedName>
</protein>
<organism evidence="2 3">
    <name type="scientific">Endocarpon pusillum</name>
    <dbReference type="NCBI Taxonomy" id="364733"/>
    <lineage>
        <taxon>Eukaryota</taxon>
        <taxon>Fungi</taxon>
        <taxon>Dikarya</taxon>
        <taxon>Ascomycota</taxon>
        <taxon>Pezizomycotina</taxon>
        <taxon>Eurotiomycetes</taxon>
        <taxon>Chaetothyriomycetidae</taxon>
        <taxon>Verrucariales</taxon>
        <taxon>Verrucariaceae</taxon>
        <taxon>Endocarpon</taxon>
    </lineage>
</organism>
<reference evidence="2" key="1">
    <citation type="submission" date="2020-02" db="EMBL/GenBank/DDBJ databases">
        <authorList>
            <person name="Palmer J.M."/>
        </authorList>
    </citation>
    <scope>NUCLEOTIDE SEQUENCE</scope>
    <source>
        <strain evidence="2">EPUS1.4</strain>
        <tissue evidence="2">Thallus</tissue>
    </source>
</reference>
<dbReference type="EMBL" id="JAACFV010000266">
    <property type="protein sequence ID" value="KAF7502342.1"/>
    <property type="molecule type" value="Genomic_DNA"/>
</dbReference>
<accession>A0A8H7A811</accession>